<name>A0A6B0S1X2_9CETA</name>
<organism evidence="1 2">
    <name type="scientific">Bos mutus</name>
    <name type="common">wild yak</name>
    <dbReference type="NCBI Taxonomy" id="72004"/>
    <lineage>
        <taxon>Eukaryota</taxon>
        <taxon>Metazoa</taxon>
        <taxon>Chordata</taxon>
        <taxon>Craniata</taxon>
        <taxon>Vertebrata</taxon>
        <taxon>Euteleostomi</taxon>
        <taxon>Mammalia</taxon>
        <taxon>Eutheria</taxon>
        <taxon>Laurasiatheria</taxon>
        <taxon>Artiodactyla</taxon>
        <taxon>Ruminantia</taxon>
        <taxon>Pecora</taxon>
        <taxon>Bovidae</taxon>
        <taxon>Bovinae</taxon>
        <taxon>Bos</taxon>
    </lineage>
</organism>
<comment type="caution">
    <text evidence="1">The sequence shown here is derived from an EMBL/GenBank/DDBJ whole genome shotgun (WGS) entry which is preliminary data.</text>
</comment>
<keyword evidence="2" id="KW-1185">Reference proteome</keyword>
<protein>
    <submittedName>
        <fullName evidence="1">Uncharacterized protein</fullName>
    </submittedName>
</protein>
<evidence type="ECO:0000313" key="2">
    <source>
        <dbReference type="Proteomes" id="UP000322234"/>
    </source>
</evidence>
<sequence>MRRQETLASTVVAVAQFSSFPPNSLESRQVSGSDIMAGPVSMETETLSAPFLKGRGLGVREKLPVRTWKPEGRSVASVEMCLGPT</sequence>
<dbReference type="Proteomes" id="UP000322234">
    <property type="component" value="Unassembled WGS sequence"/>
</dbReference>
<proteinExistence type="predicted"/>
<reference evidence="1" key="1">
    <citation type="submission" date="2019-10" db="EMBL/GenBank/DDBJ databases">
        <title>The sequence and de novo assembly of the wild yak genome.</title>
        <authorList>
            <person name="Liu Y."/>
        </authorList>
    </citation>
    <scope>NUCLEOTIDE SEQUENCE [LARGE SCALE GENOMIC DNA]</scope>
    <source>
        <strain evidence="1">WY2019</strain>
    </source>
</reference>
<dbReference type="AlphaFoldDB" id="A0A6B0S1X2"/>
<gene>
    <name evidence="1" type="ORF">E5288_WYG020355</name>
</gene>
<evidence type="ECO:0000313" key="1">
    <source>
        <dbReference type="EMBL" id="MXQ96290.1"/>
    </source>
</evidence>
<dbReference type="EMBL" id="VBQZ03000157">
    <property type="protein sequence ID" value="MXQ96290.1"/>
    <property type="molecule type" value="Genomic_DNA"/>
</dbReference>
<accession>A0A6B0S1X2</accession>